<feature type="chain" id="PRO_5027005074" description="Ig-like domain-containing protein" evidence="2">
    <location>
        <begin position="26"/>
        <end position="826"/>
    </location>
</feature>
<organism evidence="5 6">
    <name type="scientific">Amedibacterium intestinale</name>
    <dbReference type="NCBI Taxonomy" id="2583452"/>
    <lineage>
        <taxon>Bacteria</taxon>
        <taxon>Bacillati</taxon>
        <taxon>Bacillota</taxon>
        <taxon>Erysipelotrichia</taxon>
        <taxon>Erysipelotrichales</taxon>
        <taxon>Erysipelotrichaceae</taxon>
        <taxon>Amedibacterium</taxon>
    </lineage>
</organism>
<evidence type="ECO:0000256" key="2">
    <source>
        <dbReference type="SAM" id="SignalP"/>
    </source>
</evidence>
<evidence type="ECO:0000259" key="4">
    <source>
        <dbReference type="Pfam" id="PF13750"/>
    </source>
</evidence>
<dbReference type="AlphaFoldDB" id="A0A6N4TF14"/>
<feature type="domain" description="Ig-like" evidence="3">
    <location>
        <begin position="482"/>
        <end position="509"/>
    </location>
</feature>
<reference evidence="6" key="1">
    <citation type="submission" date="2019-05" db="EMBL/GenBank/DDBJ databases">
        <title>Complete genome sequencing of Absiella argi strain JCM 30884.</title>
        <authorList>
            <person name="Sakamoto M."/>
            <person name="Murakami T."/>
            <person name="Mori H."/>
        </authorList>
    </citation>
    <scope>NUCLEOTIDE SEQUENCE [LARGE SCALE GENOMIC DNA]</scope>
    <source>
        <strain evidence="6">JCM 30884</strain>
    </source>
</reference>
<name>A0A6N4TF14_9FIRM</name>
<evidence type="ECO:0000259" key="3">
    <source>
        <dbReference type="Pfam" id="PF12245"/>
    </source>
</evidence>
<dbReference type="EMBL" id="AP019695">
    <property type="protein sequence ID" value="BBK21297.1"/>
    <property type="molecule type" value="Genomic_DNA"/>
</dbReference>
<accession>A0A6N4TF14</accession>
<keyword evidence="2" id="KW-0732">Signal</keyword>
<feature type="domain" description="Ig-like" evidence="3">
    <location>
        <begin position="563"/>
        <end position="604"/>
    </location>
</feature>
<proteinExistence type="predicted"/>
<dbReference type="Proteomes" id="UP000464754">
    <property type="component" value="Chromosome"/>
</dbReference>
<evidence type="ECO:0000256" key="1">
    <source>
        <dbReference type="SAM" id="Phobius"/>
    </source>
</evidence>
<protein>
    <recommendedName>
        <fullName evidence="3 4">Ig-like domain-containing protein</fullName>
    </recommendedName>
</protein>
<dbReference type="Pfam" id="PF12245">
    <property type="entry name" value="Big_3_2"/>
    <property type="match status" value="2"/>
</dbReference>
<dbReference type="Pfam" id="PF13750">
    <property type="entry name" value="Big_3_3"/>
    <property type="match status" value="1"/>
</dbReference>
<dbReference type="InterPro" id="IPR022038">
    <property type="entry name" value="Ig-like_bact"/>
</dbReference>
<feature type="transmembrane region" description="Helical" evidence="1">
    <location>
        <begin position="802"/>
        <end position="821"/>
    </location>
</feature>
<gene>
    <name evidence="5" type="ORF">Aargi30884_02000</name>
</gene>
<keyword evidence="1" id="KW-1133">Transmembrane helix</keyword>
<dbReference type="RefSeq" id="WP_163051294.1">
    <property type="nucleotide sequence ID" value="NZ_AP019695.1"/>
</dbReference>
<evidence type="ECO:0000313" key="5">
    <source>
        <dbReference type="EMBL" id="BBK21297.1"/>
    </source>
</evidence>
<dbReference type="KEGG" id="aarg:Aargi30884_02000"/>
<keyword evidence="1" id="KW-0812">Transmembrane</keyword>
<feature type="domain" description="Ig-like" evidence="4">
    <location>
        <begin position="654"/>
        <end position="742"/>
    </location>
</feature>
<feature type="signal peptide" evidence="2">
    <location>
        <begin position="1"/>
        <end position="25"/>
    </location>
</feature>
<sequence>MRKKIFLIGIAVLLLLSSFSTYIFADDVEEKTIEFLINEEEIKEGYNNFVEMNIDIPSGLFEKDIELYKLQKKQKKKVETEWERVEDTYTATIPFSEDGRYRVEVVLPGKEKTYLSSEFVIDQQKPTLIFKAGNKEFESLPDFVNKKEKIEISFQDKNLKKETTSISINKDGEVIYSEQGKRHYDYNLKEEGTYVFHVYGEDKAGNSITYSNEDFPLHVDFKKPVYRFSDGINVISKNTVFYAQQDVYVEVEDLNFQKDKSKVYVNEQELAGEWIKKENLWVMKIPCSTSGKYTLGVYLEDHAGNVVENLKALQFELDTLFPEVEVRLNDTNIDHASNYYNEEQRLNFIVKENHLNKEKSAVMVNGKKLPWKKTEGGYQGEIVLKDGTYEIAYELQDKGGHKIENKYPSFIVDSRKPEVLGSNKKIKDFENKPFHLQYKIKEPNIDIEKSKLYRLQNNGKEEIPVRWKEDVFWFADMNFVEDGTYDLVFEIWDLAGNKTVIKPKYFVLDTVPYKVSMKVNDLEVDTNHTYRTNQKVNLSFSWEEAYPDIEELWLVHDKQRLKLPLRNDGFEWEAMPSKEKESSYSFYLTLKDKAGNITHKEFQIVLDSLLADPQIGNDVFHGTPYSGSWKPKLKGEDKDFKILNYVMLRNQKVYPYEWGKEIKEDGFYELQVYVQDNAQNQKGFLQPFRFEIDTTAPKLAMMDENGNMIEQNAKIKKKNLQLSILMEEDKNDEKLTSLYINGIKQKVNNNQNFIFLPETGLVKVEAQAEDAAGNISTYTWQGYVLENTMKKKILSIFRSNEMGIIAGVIILFIVSCGFWIWKKHEK</sequence>
<keyword evidence="1" id="KW-0472">Membrane</keyword>
<evidence type="ECO:0000313" key="6">
    <source>
        <dbReference type="Proteomes" id="UP000464754"/>
    </source>
</evidence>
<keyword evidence="6" id="KW-1185">Reference proteome</keyword>